<gene>
    <name evidence="1" type="ORF">TNCT_725841</name>
</gene>
<dbReference type="AlphaFoldDB" id="A0A8X6GP10"/>
<protein>
    <submittedName>
        <fullName evidence="1">Uncharacterized protein</fullName>
    </submittedName>
</protein>
<dbReference type="Proteomes" id="UP000887116">
    <property type="component" value="Unassembled WGS sequence"/>
</dbReference>
<proteinExistence type="predicted"/>
<comment type="caution">
    <text evidence="1">The sequence shown here is derived from an EMBL/GenBank/DDBJ whole genome shotgun (WGS) entry which is preliminary data.</text>
</comment>
<name>A0A8X6GP10_TRICU</name>
<evidence type="ECO:0000313" key="2">
    <source>
        <dbReference type="Proteomes" id="UP000887116"/>
    </source>
</evidence>
<accession>A0A8X6GP10</accession>
<dbReference type="EMBL" id="BMAO01036172">
    <property type="protein sequence ID" value="GFR08476.1"/>
    <property type="molecule type" value="Genomic_DNA"/>
</dbReference>
<evidence type="ECO:0000313" key="1">
    <source>
        <dbReference type="EMBL" id="GFR08476.1"/>
    </source>
</evidence>
<sequence length="128" mass="14961">MPENYAFLGHITRQESRQDKLICKRKRQKVVCNADFLTMSFRIIVNKITIILPKNPIFCFTSLIADFRTLEDFDSTFHNGFPKDVRWRLFENCNSLHPSGVKLALNLRGKCICNSFNQRIVFAILFSQ</sequence>
<organism evidence="1 2">
    <name type="scientific">Trichonephila clavata</name>
    <name type="common">Joro spider</name>
    <name type="synonym">Nephila clavata</name>
    <dbReference type="NCBI Taxonomy" id="2740835"/>
    <lineage>
        <taxon>Eukaryota</taxon>
        <taxon>Metazoa</taxon>
        <taxon>Ecdysozoa</taxon>
        <taxon>Arthropoda</taxon>
        <taxon>Chelicerata</taxon>
        <taxon>Arachnida</taxon>
        <taxon>Araneae</taxon>
        <taxon>Araneomorphae</taxon>
        <taxon>Entelegynae</taxon>
        <taxon>Araneoidea</taxon>
        <taxon>Nephilidae</taxon>
        <taxon>Trichonephila</taxon>
    </lineage>
</organism>
<keyword evidence="2" id="KW-1185">Reference proteome</keyword>
<reference evidence="1" key="1">
    <citation type="submission" date="2020-07" db="EMBL/GenBank/DDBJ databases">
        <title>Multicomponent nature underlies the extraordinary mechanical properties of spider dragline silk.</title>
        <authorList>
            <person name="Kono N."/>
            <person name="Nakamura H."/>
            <person name="Mori M."/>
            <person name="Yoshida Y."/>
            <person name="Ohtoshi R."/>
            <person name="Malay A.D."/>
            <person name="Moran D.A.P."/>
            <person name="Tomita M."/>
            <person name="Numata K."/>
            <person name="Arakawa K."/>
        </authorList>
    </citation>
    <scope>NUCLEOTIDE SEQUENCE</scope>
</reference>